<gene>
    <name evidence="1" type="ORF">WMO37_12865</name>
</gene>
<keyword evidence="1" id="KW-0378">Hydrolase</keyword>
<accession>A0ABV1H852</accession>
<keyword evidence="2" id="KW-1185">Reference proteome</keyword>
<comment type="caution">
    <text evidence="1">The sequence shown here is derived from an EMBL/GenBank/DDBJ whole genome shotgun (WGS) entry which is preliminary data.</text>
</comment>
<dbReference type="GO" id="GO:0016787">
    <property type="term" value="F:hydrolase activity"/>
    <property type="evidence" value="ECO:0007669"/>
    <property type="project" value="UniProtKB-KW"/>
</dbReference>
<dbReference type="InterPro" id="IPR006379">
    <property type="entry name" value="HAD-SF_hydro_IIB"/>
</dbReference>
<evidence type="ECO:0000313" key="2">
    <source>
        <dbReference type="Proteomes" id="UP001546774"/>
    </source>
</evidence>
<sequence>MDIKCIALDLDRTTLNAQGKLSKANEEAIRKAVAKGIHVCIASGRAFDTLPQDVVSIPGIEYAITSNGAAVYRIQDKQCLRSYVLTEQSVKKILELTKDFPVTYEGFIRGTAYAAKEYIEDPVKFGATEHAVAYVQSTRHLQDDIVSFLKQHDDELDSMDIVVKDEAQKQKVIEVLKAEVEDIYITSSISQLVEISYKDAGKRSGVKFITEYLGLNPKQVAAFGDADNDIDMLEYAGCGIAMENASNGLLAVADAVTLHHDRDGVAYALKNILKCID</sequence>
<dbReference type="PANTHER" id="PTHR10000">
    <property type="entry name" value="PHOSPHOSERINE PHOSPHATASE"/>
    <property type="match status" value="1"/>
</dbReference>
<dbReference type="InterPro" id="IPR023214">
    <property type="entry name" value="HAD_sf"/>
</dbReference>
<dbReference type="Gene3D" id="3.40.50.1000">
    <property type="entry name" value="HAD superfamily/HAD-like"/>
    <property type="match status" value="1"/>
</dbReference>
<dbReference type="Gene3D" id="3.30.1240.10">
    <property type="match status" value="1"/>
</dbReference>
<dbReference type="PROSITE" id="PS01229">
    <property type="entry name" value="COF_2"/>
    <property type="match status" value="1"/>
</dbReference>
<proteinExistence type="predicted"/>
<dbReference type="SUPFAM" id="SSF56784">
    <property type="entry name" value="HAD-like"/>
    <property type="match status" value="1"/>
</dbReference>
<name>A0ABV1H852_9FIRM</name>
<dbReference type="NCBIfam" id="TIGR00099">
    <property type="entry name" value="Cof-subfamily"/>
    <property type="match status" value="1"/>
</dbReference>
<dbReference type="PANTHER" id="PTHR10000:SF8">
    <property type="entry name" value="HAD SUPERFAMILY HYDROLASE-LIKE, TYPE 3"/>
    <property type="match status" value="1"/>
</dbReference>
<dbReference type="Pfam" id="PF08282">
    <property type="entry name" value="Hydrolase_3"/>
    <property type="match status" value="1"/>
</dbReference>
<dbReference type="SFLD" id="SFLDS00003">
    <property type="entry name" value="Haloacid_Dehalogenase"/>
    <property type="match status" value="1"/>
</dbReference>
<dbReference type="InterPro" id="IPR036412">
    <property type="entry name" value="HAD-like_sf"/>
</dbReference>
<dbReference type="NCBIfam" id="TIGR01484">
    <property type="entry name" value="HAD-SF-IIB"/>
    <property type="match status" value="1"/>
</dbReference>
<dbReference type="SFLD" id="SFLDG01140">
    <property type="entry name" value="C2.B:_Phosphomannomutase_and_P"/>
    <property type="match status" value="1"/>
</dbReference>
<evidence type="ECO:0000313" key="1">
    <source>
        <dbReference type="EMBL" id="MEQ2555882.1"/>
    </source>
</evidence>
<reference evidence="1" key="1">
    <citation type="submission" date="2024-03" db="EMBL/GenBank/DDBJ databases">
        <title>Human intestinal bacterial collection.</title>
        <authorList>
            <person name="Pauvert C."/>
            <person name="Hitch T.C.A."/>
            <person name="Clavel T."/>
        </authorList>
    </citation>
    <scope>NUCLEOTIDE SEQUENCE [LARGE SCALE GENOMIC DNA]</scope>
    <source>
        <strain evidence="1">CLA-AA-H89B</strain>
    </source>
</reference>
<dbReference type="Proteomes" id="UP001546774">
    <property type="component" value="Unassembled WGS sequence"/>
</dbReference>
<dbReference type="EMBL" id="JBBMFS010000013">
    <property type="protein sequence ID" value="MEQ2555882.1"/>
    <property type="molecule type" value="Genomic_DNA"/>
</dbReference>
<protein>
    <submittedName>
        <fullName evidence="1">Cof-type HAD-IIB family hydrolase</fullName>
    </submittedName>
</protein>
<organism evidence="1 2">
    <name type="scientific">Lachnospira intestinalis</name>
    <dbReference type="NCBI Taxonomy" id="3133158"/>
    <lineage>
        <taxon>Bacteria</taxon>
        <taxon>Bacillati</taxon>
        <taxon>Bacillota</taxon>
        <taxon>Clostridia</taxon>
        <taxon>Lachnospirales</taxon>
        <taxon>Lachnospiraceae</taxon>
        <taxon>Lachnospira</taxon>
    </lineage>
</organism>
<dbReference type="InterPro" id="IPR000150">
    <property type="entry name" value="Cof"/>
</dbReference>